<reference evidence="2" key="2">
    <citation type="submission" date="2020-09" db="EMBL/GenBank/DDBJ databases">
        <authorList>
            <person name="Sun Q."/>
            <person name="Ohkuma M."/>
        </authorList>
    </citation>
    <scope>NUCLEOTIDE SEQUENCE</scope>
    <source>
        <strain evidence="2">JCM 4122</strain>
    </source>
</reference>
<comment type="caution">
    <text evidence="2">The sequence shown here is derived from an EMBL/GenBank/DDBJ whole genome shotgun (WGS) entry which is preliminary data.</text>
</comment>
<accession>A0A919BI58</accession>
<dbReference type="EMBL" id="BNBE01000001">
    <property type="protein sequence ID" value="GHF93128.1"/>
    <property type="molecule type" value="Genomic_DNA"/>
</dbReference>
<evidence type="ECO:0000256" key="1">
    <source>
        <dbReference type="SAM" id="MobiDB-lite"/>
    </source>
</evidence>
<reference evidence="2" key="1">
    <citation type="journal article" date="2014" name="Int. J. Syst. Evol. Microbiol.">
        <title>Complete genome sequence of Corynebacterium casei LMG S-19264T (=DSM 44701T), isolated from a smear-ripened cheese.</title>
        <authorList>
            <consortium name="US DOE Joint Genome Institute (JGI-PGF)"/>
            <person name="Walter F."/>
            <person name="Albersmeier A."/>
            <person name="Kalinowski J."/>
            <person name="Ruckert C."/>
        </authorList>
    </citation>
    <scope>NUCLEOTIDE SEQUENCE</scope>
    <source>
        <strain evidence="2">JCM 4122</strain>
    </source>
</reference>
<keyword evidence="3" id="KW-1185">Reference proteome</keyword>
<name>A0A919BI58_STRFL</name>
<evidence type="ECO:0000313" key="3">
    <source>
        <dbReference type="Proteomes" id="UP000632849"/>
    </source>
</evidence>
<dbReference type="RefSeq" id="WP_190041458.1">
    <property type="nucleotide sequence ID" value="NZ_BNBE01000001.1"/>
</dbReference>
<gene>
    <name evidence="2" type="ORF">GCM10017667_23560</name>
</gene>
<dbReference type="AlphaFoldDB" id="A0A919BI58"/>
<evidence type="ECO:0000313" key="2">
    <source>
        <dbReference type="EMBL" id="GHF93128.1"/>
    </source>
</evidence>
<sequence>MFNRIRGALSRTRAQHRRTKSRRRAHPAIPARPKVIHLGQASQRLDARNWDVLAGEETALVRPYVTAAEKRARRTMADTAMLAGIGCWAPVEVTA</sequence>
<feature type="region of interest" description="Disordered" evidence="1">
    <location>
        <begin position="1"/>
        <end position="31"/>
    </location>
</feature>
<feature type="compositionally biased region" description="Basic residues" evidence="1">
    <location>
        <begin position="13"/>
        <end position="26"/>
    </location>
</feature>
<proteinExistence type="predicted"/>
<protein>
    <submittedName>
        <fullName evidence="2">Uncharacterized protein</fullName>
    </submittedName>
</protein>
<dbReference type="Proteomes" id="UP000632849">
    <property type="component" value="Unassembled WGS sequence"/>
</dbReference>
<organism evidence="2 3">
    <name type="scientific">Streptomyces filamentosus</name>
    <name type="common">Streptomyces roseosporus</name>
    <dbReference type="NCBI Taxonomy" id="67294"/>
    <lineage>
        <taxon>Bacteria</taxon>
        <taxon>Bacillati</taxon>
        <taxon>Actinomycetota</taxon>
        <taxon>Actinomycetes</taxon>
        <taxon>Kitasatosporales</taxon>
        <taxon>Streptomycetaceae</taxon>
        <taxon>Streptomyces</taxon>
    </lineage>
</organism>